<proteinExistence type="predicted"/>
<dbReference type="RefSeq" id="WP_162446360.1">
    <property type="nucleotide sequence ID" value="NZ_CP048222.1"/>
</dbReference>
<name>A0A6C0GQP8_9BACT</name>
<evidence type="ECO:0000313" key="2">
    <source>
        <dbReference type="Proteomes" id="UP000480178"/>
    </source>
</evidence>
<sequence>MSTLLLITYLFYHSFKEALISRTVAQLTSINDLKQIYIQDYFEGMQQSTQLLVRNIPVTDLLQKGSAQQDTSGRNASFALLQQEFAYQDLLLFDTSRHLVFHQSHSFFFPHHTSGEFKAIQGLLEKSLQSPQLGEIILHGEYTLFSAVPVKDTSGTAIGIALARLPATPMEYVLNLRNGIGNTGESYVVGADFRMRSHSRFFPEKSPRAWKYVLKRPEMLCKI</sequence>
<dbReference type="KEGG" id="rhoz:GXP67_28855"/>
<reference evidence="1 2" key="1">
    <citation type="submission" date="2020-01" db="EMBL/GenBank/DDBJ databases">
        <authorList>
            <person name="Kim M.K."/>
        </authorList>
    </citation>
    <scope>NUCLEOTIDE SEQUENCE [LARGE SCALE GENOMIC DNA]</scope>
    <source>
        <strain evidence="1 2">172606-1</strain>
    </source>
</reference>
<dbReference type="AlphaFoldDB" id="A0A6C0GQP8"/>
<dbReference type="EMBL" id="CP048222">
    <property type="protein sequence ID" value="QHT70381.1"/>
    <property type="molecule type" value="Genomic_DNA"/>
</dbReference>
<protein>
    <recommendedName>
        <fullName evidence="3">Cache domain-containing protein</fullName>
    </recommendedName>
</protein>
<dbReference type="Proteomes" id="UP000480178">
    <property type="component" value="Chromosome"/>
</dbReference>
<evidence type="ECO:0000313" key="1">
    <source>
        <dbReference type="EMBL" id="QHT70381.1"/>
    </source>
</evidence>
<organism evidence="1 2">
    <name type="scientific">Rhodocytophaga rosea</name>
    <dbReference type="NCBI Taxonomy" id="2704465"/>
    <lineage>
        <taxon>Bacteria</taxon>
        <taxon>Pseudomonadati</taxon>
        <taxon>Bacteroidota</taxon>
        <taxon>Cytophagia</taxon>
        <taxon>Cytophagales</taxon>
        <taxon>Rhodocytophagaceae</taxon>
        <taxon>Rhodocytophaga</taxon>
    </lineage>
</organism>
<gene>
    <name evidence="1" type="ORF">GXP67_28855</name>
</gene>
<accession>A0A6C0GQP8</accession>
<keyword evidence="2" id="KW-1185">Reference proteome</keyword>
<evidence type="ECO:0008006" key="3">
    <source>
        <dbReference type="Google" id="ProtNLM"/>
    </source>
</evidence>